<keyword evidence="2" id="KW-1185">Reference proteome</keyword>
<proteinExistence type="predicted"/>
<protein>
    <submittedName>
        <fullName evidence="1">Uncharacterized protein</fullName>
    </submittedName>
</protein>
<sequence>MTKKGLLLGAGFSYDFGMPLVKDVTEKFFEILNPTRIDEYQMVWKGANPYGSDYPIDSQAVDDIVNILKKHQVYIAK</sequence>
<name>A0A2P8H3N8_9BACI</name>
<reference evidence="1 2" key="1">
    <citation type="submission" date="2018-03" db="EMBL/GenBank/DDBJ databases">
        <title>Genomic Encyclopedia of Type Strains, Phase III (KMG-III): the genomes of soil and plant-associated and newly described type strains.</title>
        <authorList>
            <person name="Whitman W."/>
        </authorList>
    </citation>
    <scope>NUCLEOTIDE SEQUENCE [LARGE SCALE GENOMIC DNA]</scope>
    <source>
        <strain evidence="1 2">CGMCC 1.07653</strain>
    </source>
</reference>
<dbReference type="Proteomes" id="UP000242310">
    <property type="component" value="Unassembled WGS sequence"/>
</dbReference>
<evidence type="ECO:0000313" key="2">
    <source>
        <dbReference type="Proteomes" id="UP000242310"/>
    </source>
</evidence>
<gene>
    <name evidence="1" type="ORF">B0H94_12230</name>
</gene>
<organism evidence="1 2">
    <name type="scientific">Salsuginibacillus halophilus</name>
    <dbReference type="NCBI Taxonomy" id="517424"/>
    <lineage>
        <taxon>Bacteria</taxon>
        <taxon>Bacillati</taxon>
        <taxon>Bacillota</taxon>
        <taxon>Bacilli</taxon>
        <taxon>Bacillales</taxon>
        <taxon>Bacillaceae</taxon>
        <taxon>Salsuginibacillus</taxon>
    </lineage>
</organism>
<comment type="caution">
    <text evidence="1">The sequence shown here is derived from an EMBL/GenBank/DDBJ whole genome shotgun (WGS) entry which is preliminary data.</text>
</comment>
<dbReference type="EMBL" id="PYAV01000022">
    <property type="protein sequence ID" value="PSL40835.1"/>
    <property type="molecule type" value="Genomic_DNA"/>
</dbReference>
<dbReference type="AlphaFoldDB" id="A0A2P8H3N8"/>
<accession>A0A2P8H3N8</accession>
<dbReference type="RefSeq" id="WP_106590032.1">
    <property type="nucleotide sequence ID" value="NZ_PYAV01000022.1"/>
</dbReference>
<evidence type="ECO:0000313" key="1">
    <source>
        <dbReference type="EMBL" id="PSL40835.1"/>
    </source>
</evidence>